<reference evidence="2" key="2">
    <citation type="submission" date="2025-08" db="UniProtKB">
        <authorList>
            <consortium name="Ensembl"/>
        </authorList>
    </citation>
    <scope>IDENTIFICATION</scope>
</reference>
<organism evidence="2 3">
    <name type="scientific">Anas platyrhynchos platyrhynchos</name>
    <name type="common">Northern mallard</name>
    <dbReference type="NCBI Taxonomy" id="8840"/>
    <lineage>
        <taxon>Eukaryota</taxon>
        <taxon>Metazoa</taxon>
        <taxon>Chordata</taxon>
        <taxon>Craniata</taxon>
        <taxon>Vertebrata</taxon>
        <taxon>Euteleostomi</taxon>
        <taxon>Archelosauria</taxon>
        <taxon>Archosauria</taxon>
        <taxon>Dinosauria</taxon>
        <taxon>Saurischia</taxon>
        <taxon>Theropoda</taxon>
        <taxon>Coelurosauria</taxon>
        <taxon>Aves</taxon>
        <taxon>Neognathae</taxon>
        <taxon>Galloanserae</taxon>
        <taxon>Anseriformes</taxon>
        <taxon>Anatidae</taxon>
        <taxon>Anatinae</taxon>
        <taxon>Anas</taxon>
    </lineage>
</organism>
<evidence type="ECO:0000313" key="3">
    <source>
        <dbReference type="Proteomes" id="UP000016666"/>
    </source>
</evidence>
<dbReference type="AlphaFoldDB" id="A0A493SXE2"/>
<protein>
    <submittedName>
        <fullName evidence="2">Uncharacterized protein</fullName>
    </submittedName>
</protein>
<dbReference type="STRING" id="8840.ENSAPLP00000018294"/>
<reference evidence="2" key="3">
    <citation type="submission" date="2025-09" db="UniProtKB">
        <authorList>
            <consortium name="Ensembl"/>
        </authorList>
    </citation>
    <scope>IDENTIFICATION</scope>
</reference>
<reference evidence="2 3" key="1">
    <citation type="submission" date="2017-10" db="EMBL/GenBank/DDBJ databases">
        <title>A new Pekin duck reference genome.</title>
        <authorList>
            <person name="Hou Z.-C."/>
            <person name="Zhou Z.-K."/>
            <person name="Zhu F."/>
            <person name="Hou S.-S."/>
        </authorList>
    </citation>
    <scope>NUCLEOTIDE SEQUENCE [LARGE SCALE GENOMIC DNA]</scope>
</reference>
<dbReference type="Ensembl" id="ENSAPLT00000024000.1">
    <property type="protein sequence ID" value="ENSAPLP00000018294.1"/>
    <property type="gene ID" value="ENSAPLG00000019479.1"/>
</dbReference>
<name>A0A493SXE2_ANAPP</name>
<dbReference type="Proteomes" id="UP000016666">
    <property type="component" value="Chromosome 3"/>
</dbReference>
<feature type="region of interest" description="Disordered" evidence="1">
    <location>
        <begin position="90"/>
        <end position="110"/>
    </location>
</feature>
<evidence type="ECO:0000313" key="2">
    <source>
        <dbReference type="Ensembl" id="ENSAPLP00000018294.1"/>
    </source>
</evidence>
<keyword evidence="3" id="KW-1185">Reference proteome</keyword>
<sequence>MKETLWTVFCSHVGRHREQLQYNVVWQTSGKGGQILFAHTGQTSFSLFKELSPSSRPITKPLFHHESVHIQDAKTDSEMHGTLLISKRRKEKGTMQNSMNTRGTASQNQQVLDNPSNSIRFFFPPNNLPVGTSEVMFSFLFIWFSGVRVVWLVPGIHEGYISYRQCQIFSFNFNPSHRLRVRNIYRF</sequence>
<evidence type="ECO:0000256" key="1">
    <source>
        <dbReference type="SAM" id="MobiDB-lite"/>
    </source>
</evidence>
<feature type="compositionally biased region" description="Polar residues" evidence="1">
    <location>
        <begin position="94"/>
        <end position="110"/>
    </location>
</feature>
<proteinExistence type="predicted"/>
<accession>A0A493SXE2</accession>